<protein>
    <submittedName>
        <fullName evidence="2">Ubiquitin smt3</fullName>
    </submittedName>
</protein>
<feature type="compositionally biased region" description="Basic and acidic residues" evidence="1">
    <location>
        <begin position="99"/>
        <end position="112"/>
    </location>
</feature>
<comment type="caution">
    <text evidence="2">The sequence shown here is derived from an EMBL/GenBank/DDBJ whole genome shotgun (WGS) entry which is preliminary data.</text>
</comment>
<evidence type="ECO:0000313" key="3">
    <source>
        <dbReference type="Proteomes" id="UP000266234"/>
    </source>
</evidence>
<feature type="compositionally biased region" description="Pro residues" evidence="1">
    <location>
        <begin position="65"/>
        <end position="76"/>
    </location>
</feature>
<feature type="compositionally biased region" description="Acidic residues" evidence="1">
    <location>
        <begin position="43"/>
        <end position="57"/>
    </location>
</feature>
<evidence type="ECO:0000256" key="1">
    <source>
        <dbReference type="SAM" id="MobiDB-lite"/>
    </source>
</evidence>
<accession>A0A395T7Z6</accession>
<dbReference type="Proteomes" id="UP000266234">
    <property type="component" value="Unassembled WGS sequence"/>
</dbReference>
<organism evidence="2 3">
    <name type="scientific">Fusarium longipes</name>
    <dbReference type="NCBI Taxonomy" id="694270"/>
    <lineage>
        <taxon>Eukaryota</taxon>
        <taxon>Fungi</taxon>
        <taxon>Dikarya</taxon>
        <taxon>Ascomycota</taxon>
        <taxon>Pezizomycotina</taxon>
        <taxon>Sordariomycetes</taxon>
        <taxon>Hypocreomycetidae</taxon>
        <taxon>Hypocreales</taxon>
        <taxon>Nectriaceae</taxon>
        <taxon>Fusarium</taxon>
    </lineage>
</organism>
<gene>
    <name evidence="2" type="ORF">FLONG3_1441</name>
</gene>
<evidence type="ECO:0000313" key="2">
    <source>
        <dbReference type="EMBL" id="RGP80432.1"/>
    </source>
</evidence>
<keyword evidence="3" id="KW-1185">Reference proteome</keyword>
<sequence length="170" mass="18668">MSQNQDMTALAKNLSLKTNEEPAQASSKPTAKNKKAKKVIADSWEDSDSDSELEAEDESNKPTPTVTPAPPPPTPMSPVGDLSWTSMSSGPGPGPRAGADPDRRPEKTDAVARRMIAAGLGLKAPKQTEEQKAYQRSVREQEKKKREQEREEEKKRQAETEKAKAAIWDD</sequence>
<dbReference type="EMBL" id="PXOG01000031">
    <property type="protein sequence ID" value="RGP80432.1"/>
    <property type="molecule type" value="Genomic_DNA"/>
</dbReference>
<name>A0A395T7Z6_9HYPO</name>
<feature type="compositionally biased region" description="Basic and acidic residues" evidence="1">
    <location>
        <begin position="126"/>
        <end position="164"/>
    </location>
</feature>
<dbReference type="AlphaFoldDB" id="A0A395T7Z6"/>
<proteinExistence type="predicted"/>
<reference evidence="2 3" key="1">
    <citation type="journal article" date="2018" name="PLoS Pathog.">
        <title>Evolution of structural diversity of trichothecenes, a family of toxins produced by plant pathogenic and entomopathogenic fungi.</title>
        <authorList>
            <person name="Proctor R.H."/>
            <person name="McCormick S.P."/>
            <person name="Kim H.S."/>
            <person name="Cardoza R.E."/>
            <person name="Stanley A.M."/>
            <person name="Lindo L."/>
            <person name="Kelly A."/>
            <person name="Brown D.W."/>
            <person name="Lee T."/>
            <person name="Vaughan M.M."/>
            <person name="Alexander N.J."/>
            <person name="Busman M."/>
            <person name="Gutierrez S."/>
        </authorList>
    </citation>
    <scope>NUCLEOTIDE SEQUENCE [LARGE SCALE GENOMIC DNA]</scope>
    <source>
        <strain evidence="2 3">NRRL 20695</strain>
    </source>
</reference>
<feature type="region of interest" description="Disordered" evidence="1">
    <location>
        <begin position="1"/>
        <end position="170"/>
    </location>
</feature>
<dbReference type="OrthoDB" id="5418203at2759"/>